<keyword evidence="4" id="KW-1185">Reference proteome</keyword>
<dbReference type="AlphaFoldDB" id="A0A7G1I8H7"/>
<name>A0A7G1I8H7_MYCKA</name>
<organism evidence="3 4">
    <name type="scientific">Mycobacterium kansasii</name>
    <dbReference type="NCBI Taxonomy" id="1768"/>
    <lineage>
        <taxon>Bacteria</taxon>
        <taxon>Bacillati</taxon>
        <taxon>Actinomycetota</taxon>
        <taxon>Actinomycetes</taxon>
        <taxon>Mycobacteriales</taxon>
        <taxon>Mycobacteriaceae</taxon>
        <taxon>Mycobacterium</taxon>
    </lineage>
</organism>
<feature type="compositionally biased region" description="Basic and acidic residues" evidence="1">
    <location>
        <begin position="1"/>
        <end position="11"/>
    </location>
</feature>
<feature type="transmembrane region" description="Helical" evidence="2">
    <location>
        <begin position="269"/>
        <end position="291"/>
    </location>
</feature>
<feature type="transmembrane region" description="Helical" evidence="2">
    <location>
        <begin position="165"/>
        <end position="190"/>
    </location>
</feature>
<dbReference type="Proteomes" id="UP000516380">
    <property type="component" value="Chromosome"/>
</dbReference>
<sequence length="296" mass="31768">MLRGVPDESHPRPNLPAPSGNDNDDQGPKGRPEANRRAGAIDSFLKSPFAGIAPWALLSILSGPGRFEEAVVAALGFSLLVMVAGLIRGIKVHTLEVFGALFFAALAVIGLVATDNVIRWLELWSGELTNISLAGFAWLTLLIRKPFTMAYAKDTTPQEYWDSPLFMRINAVITAVWAGAFTFTAAVGFVGDYVFHDPSNFWTGWILQLAAIFFAVAVTEFYPDYASAKFDLANGEPARLPSTIGLVEWLPTFVVVTGIAGLITDSVEFSVGIALIVAGSVASGLMVKLFAADTKQ</sequence>
<evidence type="ECO:0000313" key="4">
    <source>
        <dbReference type="Proteomes" id="UP000516380"/>
    </source>
</evidence>
<reference evidence="3 4" key="1">
    <citation type="submission" date="2020-07" db="EMBL/GenBank/DDBJ databases">
        <title>Mycobacterium kansasii (former subtype) with zoonotic potential isolated from diseased indoor pet cat, Japan.</title>
        <authorList>
            <person name="Fukano H."/>
            <person name="Terazono T."/>
            <person name="Hoshino Y."/>
        </authorList>
    </citation>
    <scope>NUCLEOTIDE SEQUENCE [LARGE SCALE GENOMIC DNA]</scope>
    <source>
        <strain evidence="3 4">Kuro-I</strain>
    </source>
</reference>
<feature type="transmembrane region" description="Helical" evidence="2">
    <location>
        <begin position="202"/>
        <end position="222"/>
    </location>
</feature>
<proteinExistence type="predicted"/>
<protein>
    <submittedName>
        <fullName evidence="3">Uncharacterized protein</fullName>
    </submittedName>
</protein>
<feature type="transmembrane region" description="Helical" evidence="2">
    <location>
        <begin position="70"/>
        <end position="90"/>
    </location>
</feature>
<dbReference type="EMBL" id="AP023343">
    <property type="protein sequence ID" value="BCI87247.1"/>
    <property type="molecule type" value="Genomic_DNA"/>
</dbReference>
<feature type="transmembrane region" description="Helical" evidence="2">
    <location>
        <begin position="124"/>
        <end position="144"/>
    </location>
</feature>
<feature type="region of interest" description="Disordered" evidence="1">
    <location>
        <begin position="1"/>
        <end position="34"/>
    </location>
</feature>
<feature type="transmembrane region" description="Helical" evidence="2">
    <location>
        <begin position="97"/>
        <end position="118"/>
    </location>
</feature>
<evidence type="ECO:0000256" key="1">
    <source>
        <dbReference type="SAM" id="MobiDB-lite"/>
    </source>
</evidence>
<accession>A0A7G1I8H7</accession>
<evidence type="ECO:0000256" key="2">
    <source>
        <dbReference type="SAM" id="Phobius"/>
    </source>
</evidence>
<keyword evidence="2" id="KW-0812">Transmembrane</keyword>
<evidence type="ECO:0000313" key="3">
    <source>
        <dbReference type="EMBL" id="BCI87247.1"/>
    </source>
</evidence>
<keyword evidence="2" id="KW-1133">Transmembrane helix</keyword>
<gene>
    <name evidence="3" type="ORF">NIIDMKKI_24530</name>
</gene>
<feature type="transmembrane region" description="Helical" evidence="2">
    <location>
        <begin position="243"/>
        <end position="263"/>
    </location>
</feature>
<keyword evidence="2" id="KW-0472">Membrane</keyword>